<dbReference type="EMBL" id="AVOT02035361">
    <property type="protein sequence ID" value="MBW0529693.1"/>
    <property type="molecule type" value="Genomic_DNA"/>
</dbReference>
<proteinExistence type="predicted"/>
<gene>
    <name evidence="2" type="ORF">O181_069408</name>
</gene>
<name>A0A9Q3F258_9BASI</name>
<sequence>MTDLNVWEEVAVKEDFKLIGTTWVFKTKRNELNQIIEHKARLCAQGFSQTQGKDYSKTFSPTGQPNSLRTLISYAATSSLKFEQLDIKSTFLNAPLEEDIYLTIPQGLDRDKKHTCLKLKKAIYGLKKAPLEWCKCLSSWLVDFGFSISKADS</sequence>
<dbReference type="SUPFAM" id="SSF56672">
    <property type="entry name" value="DNA/RNA polymerases"/>
    <property type="match status" value="1"/>
</dbReference>
<evidence type="ECO:0000313" key="3">
    <source>
        <dbReference type="Proteomes" id="UP000765509"/>
    </source>
</evidence>
<dbReference type="Pfam" id="PF07727">
    <property type="entry name" value="RVT_2"/>
    <property type="match status" value="1"/>
</dbReference>
<dbReference type="AlphaFoldDB" id="A0A9Q3F258"/>
<keyword evidence="3" id="KW-1185">Reference proteome</keyword>
<dbReference type="Proteomes" id="UP000765509">
    <property type="component" value="Unassembled WGS sequence"/>
</dbReference>
<feature type="domain" description="Reverse transcriptase Ty1/copia-type" evidence="1">
    <location>
        <begin position="5"/>
        <end position="151"/>
    </location>
</feature>
<comment type="caution">
    <text evidence="2">The sequence shown here is derived from an EMBL/GenBank/DDBJ whole genome shotgun (WGS) entry which is preliminary data.</text>
</comment>
<accession>A0A9Q3F258</accession>
<protein>
    <recommendedName>
        <fullName evidence="1">Reverse transcriptase Ty1/copia-type domain-containing protein</fullName>
    </recommendedName>
</protein>
<dbReference type="OrthoDB" id="2796020at2759"/>
<evidence type="ECO:0000259" key="1">
    <source>
        <dbReference type="Pfam" id="PF07727"/>
    </source>
</evidence>
<evidence type="ECO:0000313" key="2">
    <source>
        <dbReference type="EMBL" id="MBW0529693.1"/>
    </source>
</evidence>
<organism evidence="2 3">
    <name type="scientific">Austropuccinia psidii MF-1</name>
    <dbReference type="NCBI Taxonomy" id="1389203"/>
    <lineage>
        <taxon>Eukaryota</taxon>
        <taxon>Fungi</taxon>
        <taxon>Dikarya</taxon>
        <taxon>Basidiomycota</taxon>
        <taxon>Pucciniomycotina</taxon>
        <taxon>Pucciniomycetes</taxon>
        <taxon>Pucciniales</taxon>
        <taxon>Sphaerophragmiaceae</taxon>
        <taxon>Austropuccinia</taxon>
    </lineage>
</organism>
<dbReference type="InterPro" id="IPR013103">
    <property type="entry name" value="RVT_2"/>
</dbReference>
<dbReference type="InterPro" id="IPR043502">
    <property type="entry name" value="DNA/RNA_pol_sf"/>
</dbReference>
<reference evidence="2" key="1">
    <citation type="submission" date="2021-03" db="EMBL/GenBank/DDBJ databases">
        <title>Draft genome sequence of rust myrtle Austropuccinia psidii MF-1, a brazilian biotype.</title>
        <authorList>
            <person name="Quecine M.C."/>
            <person name="Pachon D.M.R."/>
            <person name="Bonatelli M.L."/>
            <person name="Correr F.H."/>
            <person name="Franceschini L.M."/>
            <person name="Leite T.F."/>
            <person name="Margarido G.R.A."/>
            <person name="Almeida C.A."/>
            <person name="Ferrarezi J.A."/>
            <person name="Labate C.A."/>
        </authorList>
    </citation>
    <scope>NUCLEOTIDE SEQUENCE</scope>
    <source>
        <strain evidence="2">MF-1</strain>
    </source>
</reference>